<keyword evidence="2" id="KW-1185">Reference proteome</keyword>
<protein>
    <submittedName>
        <fullName evidence="1">Uncharacterized protein</fullName>
    </submittedName>
</protein>
<dbReference type="EMBL" id="JANCYW010000010">
    <property type="protein sequence ID" value="KAK4536917.1"/>
    <property type="molecule type" value="Genomic_DNA"/>
</dbReference>
<dbReference type="InterPro" id="IPR011990">
    <property type="entry name" value="TPR-like_helical_dom_sf"/>
</dbReference>
<evidence type="ECO:0000313" key="1">
    <source>
        <dbReference type="EMBL" id="KAK4536917.1"/>
    </source>
</evidence>
<organism evidence="1 2">
    <name type="scientific">Cyanidium caldarium</name>
    <name type="common">Red alga</name>
    <dbReference type="NCBI Taxonomy" id="2771"/>
    <lineage>
        <taxon>Eukaryota</taxon>
        <taxon>Rhodophyta</taxon>
        <taxon>Bangiophyceae</taxon>
        <taxon>Cyanidiales</taxon>
        <taxon>Cyanidiaceae</taxon>
        <taxon>Cyanidium</taxon>
    </lineage>
</organism>
<evidence type="ECO:0000313" key="2">
    <source>
        <dbReference type="Proteomes" id="UP001301350"/>
    </source>
</evidence>
<dbReference type="Gene3D" id="1.25.40.10">
    <property type="entry name" value="Tetratricopeptide repeat domain"/>
    <property type="match status" value="1"/>
</dbReference>
<reference evidence="1 2" key="1">
    <citation type="submission" date="2022-07" db="EMBL/GenBank/DDBJ databases">
        <title>Genome-wide signatures of adaptation to extreme environments.</title>
        <authorList>
            <person name="Cho C.H."/>
            <person name="Yoon H.S."/>
        </authorList>
    </citation>
    <scope>NUCLEOTIDE SEQUENCE [LARGE SCALE GENOMIC DNA]</scope>
    <source>
        <strain evidence="1 2">DBV 063 E5</strain>
    </source>
</reference>
<proteinExistence type="predicted"/>
<accession>A0AAV9IXB9</accession>
<sequence>MAATESLFQQLSASLRERFTKNSPPKLRDFRRLVQAAQSRQEVDTVFQLQHEYHKRFRPLDRHTWTVMVEACLRAGARERIVDVLRRPGEYGWPGLLTSAALRKVVPQVSSVEELDRFVESCREGKVLRARLTSDVLRRYLQLGDVSRAEALVRSCPPETVRPSHFTAVAWALHREQQRDKLEGLVAVMQAASCAPNVGLKKLLQANAAVGGG</sequence>
<comment type="caution">
    <text evidence="1">The sequence shown here is derived from an EMBL/GenBank/DDBJ whole genome shotgun (WGS) entry which is preliminary data.</text>
</comment>
<gene>
    <name evidence="1" type="ORF">CDCA_CDCA10G2942</name>
</gene>
<dbReference type="Proteomes" id="UP001301350">
    <property type="component" value="Unassembled WGS sequence"/>
</dbReference>
<name>A0AAV9IXB9_CYACA</name>
<dbReference type="AlphaFoldDB" id="A0AAV9IXB9"/>